<dbReference type="PROSITE" id="PS00041">
    <property type="entry name" value="HTH_ARAC_FAMILY_1"/>
    <property type="match status" value="1"/>
</dbReference>
<sequence>MPHSIAARRKIALVAFPGVQLLDIAGPADVFEMANSFNLEPVYELLSVSALGGNTATTSGIDIATVAASEVPAPSLDTLILAGGSPQGLNEAIQNPALSAWVRQAASTARRFGSVCSGAFALAEWGLLDGLRATTHWAATARLQRRYPHIEVQADAIYVRNDQVWTSGGVTSGIDMCLAMVEEDLGRVVATRVAKQLILPVRRLGNQSQFSSLLDNQAGRYARLIDWLRAHLREPLNIERLAEQAGESARSFYRHFQAETGQSPAAFIEALRLQVAREQLEAGASVKAAARAAGFTSDEQLSRVFARRCNMTPLQYRLTHRR</sequence>
<dbReference type="Gene3D" id="1.10.10.60">
    <property type="entry name" value="Homeodomain-like"/>
    <property type="match status" value="1"/>
</dbReference>
<keyword evidence="6" id="KW-1185">Reference proteome</keyword>
<dbReference type="InterPro" id="IPR002818">
    <property type="entry name" value="DJ-1/PfpI"/>
</dbReference>
<proteinExistence type="predicted"/>
<keyword evidence="3" id="KW-0804">Transcription</keyword>
<evidence type="ECO:0000256" key="3">
    <source>
        <dbReference type="ARBA" id="ARBA00023163"/>
    </source>
</evidence>
<dbReference type="Gene3D" id="3.40.50.880">
    <property type="match status" value="1"/>
</dbReference>
<dbReference type="InterPro" id="IPR009057">
    <property type="entry name" value="Homeodomain-like_sf"/>
</dbReference>
<dbReference type="InterPro" id="IPR052158">
    <property type="entry name" value="INH-QAR"/>
</dbReference>
<gene>
    <name evidence="5" type="ORF">KDW96_17125</name>
</gene>
<evidence type="ECO:0000256" key="2">
    <source>
        <dbReference type="ARBA" id="ARBA00023125"/>
    </source>
</evidence>
<dbReference type="EMBL" id="CP073346">
    <property type="protein sequence ID" value="UTW06868.1"/>
    <property type="molecule type" value="Genomic_DNA"/>
</dbReference>
<dbReference type="SUPFAM" id="SSF52317">
    <property type="entry name" value="Class I glutamine amidotransferase-like"/>
    <property type="match status" value="1"/>
</dbReference>
<dbReference type="Pfam" id="PF01965">
    <property type="entry name" value="DJ-1_PfpI"/>
    <property type="match status" value="1"/>
</dbReference>
<dbReference type="InterPro" id="IPR029062">
    <property type="entry name" value="Class_I_gatase-like"/>
</dbReference>
<organism evidence="5 6">
    <name type="scientific">Pseudomonas benzenivorans</name>
    <dbReference type="NCBI Taxonomy" id="556533"/>
    <lineage>
        <taxon>Bacteria</taxon>
        <taxon>Pseudomonadati</taxon>
        <taxon>Pseudomonadota</taxon>
        <taxon>Gammaproteobacteria</taxon>
        <taxon>Pseudomonadales</taxon>
        <taxon>Pseudomonadaceae</taxon>
        <taxon>Pseudomonas</taxon>
    </lineage>
</organism>
<evidence type="ECO:0000313" key="6">
    <source>
        <dbReference type="Proteomes" id="UP001059672"/>
    </source>
</evidence>
<keyword evidence="2" id="KW-0238">DNA-binding</keyword>
<dbReference type="SUPFAM" id="SSF46689">
    <property type="entry name" value="Homeodomain-like"/>
    <property type="match status" value="2"/>
</dbReference>
<dbReference type="Proteomes" id="UP001059672">
    <property type="component" value="Chromosome"/>
</dbReference>
<dbReference type="CDD" id="cd03137">
    <property type="entry name" value="GATase1_AraC_1"/>
    <property type="match status" value="1"/>
</dbReference>
<evidence type="ECO:0000259" key="4">
    <source>
        <dbReference type="PROSITE" id="PS01124"/>
    </source>
</evidence>
<reference evidence="5" key="1">
    <citation type="submission" date="2021-04" db="EMBL/GenBank/DDBJ databases">
        <title>Oceanospirillales bacteria with DddD are important DMSP degraders in coastal seawater.</title>
        <authorList>
            <person name="Liu J."/>
        </authorList>
    </citation>
    <scope>NUCLEOTIDE SEQUENCE</scope>
    <source>
        <strain evidence="5">D13-4</strain>
    </source>
</reference>
<dbReference type="PANTHER" id="PTHR43130">
    <property type="entry name" value="ARAC-FAMILY TRANSCRIPTIONAL REGULATOR"/>
    <property type="match status" value="1"/>
</dbReference>
<evidence type="ECO:0000256" key="1">
    <source>
        <dbReference type="ARBA" id="ARBA00023015"/>
    </source>
</evidence>
<dbReference type="PANTHER" id="PTHR43130:SF3">
    <property type="entry name" value="HTH-TYPE TRANSCRIPTIONAL REGULATOR RV1931C"/>
    <property type="match status" value="1"/>
</dbReference>
<keyword evidence="1" id="KW-0805">Transcription regulation</keyword>
<protein>
    <submittedName>
        <fullName evidence="5">DJ-1/PfpI family protein</fullName>
    </submittedName>
</protein>
<dbReference type="InterPro" id="IPR018062">
    <property type="entry name" value="HTH_AraC-typ_CS"/>
</dbReference>
<dbReference type="InterPro" id="IPR018060">
    <property type="entry name" value="HTH_AraC"/>
</dbReference>
<dbReference type="RefSeq" id="WP_255837432.1">
    <property type="nucleotide sequence ID" value="NZ_CP073346.1"/>
</dbReference>
<feature type="domain" description="HTH araC/xylS-type" evidence="4">
    <location>
        <begin position="222"/>
        <end position="319"/>
    </location>
</feature>
<dbReference type="SMART" id="SM00342">
    <property type="entry name" value="HTH_ARAC"/>
    <property type="match status" value="1"/>
</dbReference>
<name>A0ABY5H3J2_9PSED</name>
<dbReference type="PROSITE" id="PS01124">
    <property type="entry name" value="HTH_ARAC_FAMILY_2"/>
    <property type="match status" value="1"/>
</dbReference>
<dbReference type="Pfam" id="PF12833">
    <property type="entry name" value="HTH_18"/>
    <property type="match status" value="1"/>
</dbReference>
<accession>A0ABY5H3J2</accession>
<evidence type="ECO:0000313" key="5">
    <source>
        <dbReference type="EMBL" id="UTW06868.1"/>
    </source>
</evidence>